<reference evidence="2" key="1">
    <citation type="submission" date="2023-07" db="EMBL/GenBank/DDBJ databases">
        <title>Chromosome-level genome assembly of Artemia franciscana.</title>
        <authorList>
            <person name="Jo E."/>
        </authorList>
    </citation>
    <scope>NUCLEOTIDE SEQUENCE</scope>
    <source>
        <tissue evidence="2">Whole body</tissue>
    </source>
</reference>
<dbReference type="AlphaFoldDB" id="A0AA88H666"/>
<gene>
    <name evidence="2" type="ORF">QYM36_018774</name>
</gene>
<evidence type="ECO:0000256" key="1">
    <source>
        <dbReference type="SAM" id="MobiDB-lite"/>
    </source>
</evidence>
<evidence type="ECO:0000313" key="2">
    <source>
        <dbReference type="EMBL" id="KAK2702620.1"/>
    </source>
</evidence>
<feature type="region of interest" description="Disordered" evidence="1">
    <location>
        <begin position="18"/>
        <end position="43"/>
    </location>
</feature>
<dbReference type="EMBL" id="JAVRJZ010000225">
    <property type="protein sequence ID" value="KAK2702620.1"/>
    <property type="molecule type" value="Genomic_DNA"/>
</dbReference>
<name>A0AA88H666_ARTSF</name>
<comment type="caution">
    <text evidence="2">The sequence shown here is derived from an EMBL/GenBank/DDBJ whole genome shotgun (WGS) entry which is preliminary data.</text>
</comment>
<keyword evidence="3" id="KW-1185">Reference proteome</keyword>
<evidence type="ECO:0000313" key="3">
    <source>
        <dbReference type="Proteomes" id="UP001187531"/>
    </source>
</evidence>
<dbReference type="Proteomes" id="UP001187531">
    <property type="component" value="Unassembled WGS sequence"/>
</dbReference>
<proteinExistence type="predicted"/>
<accession>A0AA88H666</accession>
<organism evidence="2 3">
    <name type="scientific">Artemia franciscana</name>
    <name type="common">Brine shrimp</name>
    <name type="synonym">Artemia sanfranciscana</name>
    <dbReference type="NCBI Taxonomy" id="6661"/>
    <lineage>
        <taxon>Eukaryota</taxon>
        <taxon>Metazoa</taxon>
        <taxon>Ecdysozoa</taxon>
        <taxon>Arthropoda</taxon>
        <taxon>Crustacea</taxon>
        <taxon>Branchiopoda</taxon>
        <taxon>Anostraca</taxon>
        <taxon>Artemiidae</taxon>
        <taxon>Artemia</taxon>
    </lineage>
</organism>
<protein>
    <submittedName>
        <fullName evidence="2">Uncharacterized protein</fullName>
    </submittedName>
</protein>
<sequence length="112" mass="12344">MSRLLKYRSDMTKPIKVDVVSKPSLPSEPQPSGPLASRRDPTAVNQNLGLCTTPVNQNHGPGVAEPFSPQASTGEYEGLFEKLPVSYRQSAQSLYHHLHELDGLKMNMDLTI</sequence>